<dbReference type="KEGG" id="vcn:VOLCADRAFT_119087"/>
<sequence>MVSVAFDIAAPSQQFLSDLYDACVLSVTACDDVALIPGDNTLVESASEEAGSGDAASQLRATCTAAALHYLSQQDARVIQQFLDAFFLPLLARSGTLPDKACQLQTCTVLVDLLIARELWPQLRQLIGACVSALDAAATGACGAGTGASSSGGGCRLPLRVACTLLAAVVQRLSS</sequence>
<dbReference type="STRING" id="3068.D8U9X9"/>
<gene>
    <name evidence="1" type="ORF">VOLCADRAFT_119087</name>
</gene>
<keyword evidence="2" id="KW-1185">Reference proteome</keyword>
<evidence type="ECO:0000313" key="1">
    <source>
        <dbReference type="EMBL" id="EFJ43488.1"/>
    </source>
</evidence>
<dbReference type="RefSeq" id="XP_002955417.1">
    <property type="nucleotide sequence ID" value="XM_002955371.1"/>
</dbReference>
<name>D8U9X9_VOLCA</name>
<accession>D8U9X9</accession>
<dbReference type="InParanoid" id="D8U9X9"/>
<dbReference type="EMBL" id="GL378372">
    <property type="protein sequence ID" value="EFJ43488.1"/>
    <property type="molecule type" value="Genomic_DNA"/>
</dbReference>
<organism evidence="2">
    <name type="scientific">Volvox carteri f. nagariensis</name>
    <dbReference type="NCBI Taxonomy" id="3068"/>
    <lineage>
        <taxon>Eukaryota</taxon>
        <taxon>Viridiplantae</taxon>
        <taxon>Chlorophyta</taxon>
        <taxon>core chlorophytes</taxon>
        <taxon>Chlorophyceae</taxon>
        <taxon>CS clade</taxon>
        <taxon>Chlamydomonadales</taxon>
        <taxon>Volvocaceae</taxon>
        <taxon>Volvox</taxon>
    </lineage>
</organism>
<protein>
    <recommendedName>
        <fullName evidence="3">Mon2/Sec7/BIG1-like HUS domain-containing protein</fullName>
    </recommendedName>
</protein>
<evidence type="ECO:0000313" key="2">
    <source>
        <dbReference type="Proteomes" id="UP000001058"/>
    </source>
</evidence>
<dbReference type="Proteomes" id="UP000001058">
    <property type="component" value="Unassembled WGS sequence"/>
</dbReference>
<dbReference type="GeneID" id="9616753"/>
<reference evidence="1 2" key="1">
    <citation type="journal article" date="2010" name="Science">
        <title>Genomic analysis of organismal complexity in the multicellular green alga Volvox carteri.</title>
        <authorList>
            <person name="Prochnik S.E."/>
            <person name="Umen J."/>
            <person name="Nedelcu A.M."/>
            <person name="Hallmann A."/>
            <person name="Miller S.M."/>
            <person name="Nishii I."/>
            <person name="Ferris P."/>
            <person name="Kuo A."/>
            <person name="Mitros T."/>
            <person name="Fritz-Laylin L.K."/>
            <person name="Hellsten U."/>
            <person name="Chapman J."/>
            <person name="Simakov O."/>
            <person name="Rensing S.A."/>
            <person name="Terry A."/>
            <person name="Pangilinan J."/>
            <person name="Kapitonov V."/>
            <person name="Jurka J."/>
            <person name="Salamov A."/>
            <person name="Shapiro H."/>
            <person name="Schmutz J."/>
            <person name="Grimwood J."/>
            <person name="Lindquist E."/>
            <person name="Lucas S."/>
            <person name="Grigoriev I.V."/>
            <person name="Schmitt R."/>
            <person name="Kirk D."/>
            <person name="Rokhsar D.S."/>
        </authorList>
    </citation>
    <scope>NUCLEOTIDE SEQUENCE [LARGE SCALE GENOMIC DNA]</scope>
    <source>
        <strain evidence="2">f. Nagariensis / Eve</strain>
    </source>
</reference>
<dbReference type="AlphaFoldDB" id="D8U9X9"/>
<proteinExistence type="predicted"/>
<evidence type="ECO:0008006" key="3">
    <source>
        <dbReference type="Google" id="ProtNLM"/>
    </source>
</evidence>
<feature type="non-terminal residue" evidence="1">
    <location>
        <position position="175"/>
    </location>
</feature>
<dbReference type="OrthoDB" id="10557585at2759"/>